<organism evidence="2 3">
    <name type="scientific">Meripilus lineatus</name>
    <dbReference type="NCBI Taxonomy" id="2056292"/>
    <lineage>
        <taxon>Eukaryota</taxon>
        <taxon>Fungi</taxon>
        <taxon>Dikarya</taxon>
        <taxon>Basidiomycota</taxon>
        <taxon>Agaricomycotina</taxon>
        <taxon>Agaricomycetes</taxon>
        <taxon>Polyporales</taxon>
        <taxon>Meripilaceae</taxon>
        <taxon>Meripilus</taxon>
    </lineage>
</organism>
<feature type="region of interest" description="Disordered" evidence="1">
    <location>
        <begin position="753"/>
        <end position="868"/>
    </location>
</feature>
<dbReference type="EMBL" id="JANAWD010001169">
    <property type="protein sequence ID" value="KAJ3474041.1"/>
    <property type="molecule type" value="Genomic_DNA"/>
</dbReference>
<feature type="compositionally biased region" description="Polar residues" evidence="1">
    <location>
        <begin position="828"/>
        <end position="847"/>
    </location>
</feature>
<dbReference type="Proteomes" id="UP001212997">
    <property type="component" value="Unassembled WGS sequence"/>
</dbReference>
<reference evidence="2" key="1">
    <citation type="submission" date="2022-07" db="EMBL/GenBank/DDBJ databases">
        <title>Genome Sequence of Physisporinus lineatus.</title>
        <authorList>
            <person name="Buettner E."/>
        </authorList>
    </citation>
    <scope>NUCLEOTIDE SEQUENCE</scope>
    <source>
        <strain evidence="2">VT162</strain>
    </source>
</reference>
<protein>
    <submittedName>
        <fullName evidence="2">Uncharacterized protein</fullName>
    </submittedName>
</protein>
<comment type="caution">
    <text evidence="2">The sequence shown here is derived from an EMBL/GenBank/DDBJ whole genome shotgun (WGS) entry which is preliminary data.</text>
</comment>
<feature type="compositionally biased region" description="Basic and acidic residues" evidence="1">
    <location>
        <begin position="779"/>
        <end position="789"/>
    </location>
</feature>
<dbReference type="AlphaFoldDB" id="A0AAD5Y9N1"/>
<keyword evidence="3" id="KW-1185">Reference proteome</keyword>
<evidence type="ECO:0000313" key="3">
    <source>
        <dbReference type="Proteomes" id="UP001212997"/>
    </source>
</evidence>
<proteinExistence type="predicted"/>
<name>A0AAD5Y9N1_9APHY</name>
<feature type="compositionally biased region" description="Polar residues" evidence="1">
    <location>
        <begin position="668"/>
        <end position="694"/>
    </location>
</feature>
<sequence length="1090" mass="122174">MANFDPKNVVALLKATQPKTEQTTFETDWMKKVEKRVQGWIQNREHQRNDMEQLTFEAHVVEYVDHILKATRIHGLSKKIPSHAAGVLVDKIPLFGPRFTPPSFLDTQRREPAPKYHPSTTYLKPITIVHPFYFHQLKKCPRCGSNSIRVDSWTGSGHREVYGVRAAETALGCQLRCPDCRERKKAGEDSPACFATTNPIMWEHWEHWKIPPGGIHENLKQLHLLEYLQRRLEYLEFFDARAHQTSIVYPPLYSFSAPFDESEGAYGNSVVSSDMISDAYIEFCEKTRSPESTSHTRTLTGECLSMDATFKVSKKATVVDAQKKRIAIGKGGVLSVLNEDSEVVSWRLCESKAGSEVTELLRRLRHRYELLGVALPSAMVVDDCCTICGPVHAAFPEIKVLLDVFHFIVRYLVAVMNGTKNPYRSQVGAAIRDAILQVPAKDGVPAQYWDKETQEARLQAAYTKYSRLGGVWSAAAPLVHANQLKHVRKGCLSRDRSDISSDGSRVEGFHKGLGMIMKSNPCGVENFLGLVHDYILRRNVRIAMNLPESRQTEFIRSTFGSHHVSLVDHIARRWNGLRIEDGKGERRGKGLSDLPELMRVETSERFGLFPSRNTASFGGKLKVEIKTEDEDEFGDLTEDSPLHGSMNQEAILKSLHIDPALTLVPENTGINDNAPSSVSTTQTSATDALPSSNTRPPPPTHVAASELSVPLPDSPSDTPTIPLARVDNATAPGPSSDQGKTVIDLTSTLDDCEISSHADQDNLSKKRKQSEEMPVDETSDTHEGKRQKAAESQPSLKVKSSLATTPSEKRPVHSFFLNLGRQKKPTSRKQQSTTSLPNPVHQTTNGAPSLPQIPQHPGPPNTSFLTSQLPLPVDSRLTRSQRIYTFCTGLDHSAFMIYPGTEFFLFMEMRASQKWVSYEMNNWKWVRVTREYNEELEKRNNAQGIITIKKNPKAIADKLGGVEEEIMNRIQTNNFASKKSGSTEFWTKHCYAVDFGATIASKAKTAVRNLYQRLVEENVPHADLDLEFQAFLMLCTRSITTDTNGNILFKIPSKLTVDQFGANFMMEFEGHNYLRLDCLRDDTNNNSEVA</sequence>
<gene>
    <name evidence="2" type="ORF">NLI96_g12682</name>
</gene>
<evidence type="ECO:0000256" key="1">
    <source>
        <dbReference type="SAM" id="MobiDB-lite"/>
    </source>
</evidence>
<feature type="compositionally biased region" description="Basic and acidic residues" evidence="1">
    <location>
        <begin position="754"/>
        <end position="764"/>
    </location>
</feature>
<feature type="region of interest" description="Disordered" evidence="1">
    <location>
        <begin position="666"/>
        <end position="741"/>
    </location>
</feature>
<accession>A0AAD5Y9N1</accession>
<evidence type="ECO:0000313" key="2">
    <source>
        <dbReference type="EMBL" id="KAJ3474041.1"/>
    </source>
</evidence>